<protein>
    <recommendedName>
        <fullName evidence="3">DUF1203 domain-containing protein</fullName>
    </recommendedName>
</protein>
<evidence type="ECO:0008006" key="3">
    <source>
        <dbReference type="Google" id="ProtNLM"/>
    </source>
</evidence>
<reference evidence="1" key="1">
    <citation type="submission" date="2023-06" db="EMBL/GenBank/DDBJ databases">
        <title>Black Yeasts Isolated from many extreme environments.</title>
        <authorList>
            <person name="Coleine C."/>
            <person name="Stajich J.E."/>
            <person name="Selbmann L."/>
        </authorList>
    </citation>
    <scope>NUCLEOTIDE SEQUENCE</scope>
    <source>
        <strain evidence="1">CCFEE 5200</strain>
    </source>
</reference>
<proteinExistence type="predicted"/>
<dbReference type="InterPro" id="IPR009593">
    <property type="entry name" value="DUF1203"/>
</dbReference>
<organism evidence="1 2">
    <name type="scientific">Friedmanniomyces endolithicus</name>
    <dbReference type="NCBI Taxonomy" id="329885"/>
    <lineage>
        <taxon>Eukaryota</taxon>
        <taxon>Fungi</taxon>
        <taxon>Dikarya</taxon>
        <taxon>Ascomycota</taxon>
        <taxon>Pezizomycotina</taxon>
        <taxon>Dothideomycetes</taxon>
        <taxon>Dothideomycetidae</taxon>
        <taxon>Mycosphaerellales</taxon>
        <taxon>Teratosphaeriaceae</taxon>
        <taxon>Friedmanniomyces</taxon>
    </lineage>
</organism>
<gene>
    <name evidence="1" type="ORF">LTR91_006005</name>
</gene>
<dbReference type="EMBL" id="JAUJLE010000039">
    <property type="protein sequence ID" value="KAK0999723.1"/>
    <property type="molecule type" value="Genomic_DNA"/>
</dbReference>
<evidence type="ECO:0000313" key="2">
    <source>
        <dbReference type="Proteomes" id="UP001175353"/>
    </source>
</evidence>
<comment type="caution">
    <text evidence="1">The sequence shown here is derived from an EMBL/GenBank/DDBJ whole genome shotgun (WGS) entry which is preliminary data.</text>
</comment>
<evidence type="ECO:0000313" key="1">
    <source>
        <dbReference type="EMBL" id="KAK0999723.1"/>
    </source>
</evidence>
<keyword evidence="2" id="KW-1185">Reference proteome</keyword>
<dbReference type="AlphaFoldDB" id="A0AAN6KSG7"/>
<name>A0AAN6KSG7_9PEZI</name>
<dbReference type="Proteomes" id="UP001175353">
    <property type="component" value="Unassembled WGS sequence"/>
</dbReference>
<accession>A0AAN6KSG7</accession>
<dbReference type="Pfam" id="PF06718">
    <property type="entry name" value="DUF1203"/>
    <property type="match status" value="1"/>
</dbReference>
<sequence length="204" mass="23186">MTIAHISPNLLTSLEQLRIITTQTPILQLSIETQSQSPIFAMLDESLTIPTWMKWKAIPVTLDPYFASAATSRRLTPTVSVPCRRCLHDTVQGQEVILLSYDPFFGDSPYRSRSPIFVHADGCHEYGTAPEDDDTMPLQQRSKLLSIRGFDQQNMMVRAELLEDAKALQMCEEMLMGGGCEYIHIHYARYGCFAVKVERRRAEE</sequence>